<evidence type="ECO:0000313" key="4">
    <source>
        <dbReference type="WBParaSite" id="BPAG_0001352101-mRNA-1"/>
    </source>
</evidence>
<feature type="transmembrane region" description="Helical" evidence="1">
    <location>
        <begin position="32"/>
        <end position="52"/>
    </location>
</feature>
<protein>
    <submittedName>
        <fullName evidence="4">Phlebovirus glycoprotein G2 fusion domain-containing protein</fullName>
    </submittedName>
</protein>
<evidence type="ECO:0000256" key="1">
    <source>
        <dbReference type="SAM" id="Phobius"/>
    </source>
</evidence>
<proteinExistence type="predicted"/>
<dbReference type="WBParaSite" id="BPAG_0001352101-mRNA-1">
    <property type="protein sequence ID" value="BPAG_0001352101-mRNA-1"/>
    <property type="gene ID" value="BPAG_0001352101"/>
</dbReference>
<keyword evidence="1" id="KW-1133">Transmembrane helix</keyword>
<keyword evidence="1" id="KW-0472">Membrane</keyword>
<name>A0A0N4TX38_BRUPA</name>
<gene>
    <name evidence="2" type="ORF">BPAG_LOCUS13449</name>
</gene>
<organism evidence="4">
    <name type="scientific">Brugia pahangi</name>
    <name type="common">Filarial nematode worm</name>
    <dbReference type="NCBI Taxonomy" id="6280"/>
    <lineage>
        <taxon>Eukaryota</taxon>
        <taxon>Metazoa</taxon>
        <taxon>Ecdysozoa</taxon>
        <taxon>Nematoda</taxon>
        <taxon>Chromadorea</taxon>
        <taxon>Rhabditida</taxon>
        <taxon>Spirurina</taxon>
        <taxon>Spiruromorpha</taxon>
        <taxon>Filarioidea</taxon>
        <taxon>Onchocercidae</taxon>
        <taxon>Brugia</taxon>
    </lineage>
</organism>
<reference evidence="2 3" key="2">
    <citation type="submission" date="2018-11" db="EMBL/GenBank/DDBJ databases">
        <authorList>
            <consortium name="Pathogen Informatics"/>
        </authorList>
    </citation>
    <scope>NUCLEOTIDE SEQUENCE [LARGE SCALE GENOMIC DNA]</scope>
</reference>
<dbReference type="AlphaFoldDB" id="A0A0N4TX38"/>
<feature type="transmembrane region" description="Helical" evidence="1">
    <location>
        <begin position="6"/>
        <end position="25"/>
    </location>
</feature>
<reference evidence="4" key="1">
    <citation type="submission" date="2017-02" db="UniProtKB">
        <authorList>
            <consortium name="WormBaseParasite"/>
        </authorList>
    </citation>
    <scope>IDENTIFICATION</scope>
</reference>
<keyword evidence="1" id="KW-0812">Transmembrane</keyword>
<sequence>MLRQVLIIINSLAGIFQLLPVVESLRFRQLRLLIQLIVILLLLFYAKTIFAIGTCTEPEMACGAQLHSYPLLRLDETSGTNFESNMNDFPLYDEFFTPTHVFNFSKTVNITGERICECSNDTICRLEEENIIKLDEMITLIFCDRVDNIFRHSCHGTRSLIRVIGRIHESGEALTTIVQTFLFCKCERGYRRIRVEAWLNHLYAFIYRCL</sequence>
<evidence type="ECO:0000313" key="2">
    <source>
        <dbReference type="EMBL" id="VDN94634.1"/>
    </source>
</evidence>
<evidence type="ECO:0000313" key="3">
    <source>
        <dbReference type="Proteomes" id="UP000278627"/>
    </source>
</evidence>
<accession>A0A0N4TX38</accession>
<dbReference type="EMBL" id="UZAD01013395">
    <property type="protein sequence ID" value="VDN94634.1"/>
    <property type="molecule type" value="Genomic_DNA"/>
</dbReference>
<keyword evidence="3" id="KW-1185">Reference proteome</keyword>
<dbReference type="Proteomes" id="UP000278627">
    <property type="component" value="Unassembled WGS sequence"/>
</dbReference>